<comment type="function">
    <text evidence="1">Transcriptional repressor of xylose-utilizing enzymes.</text>
</comment>
<dbReference type="GO" id="GO:0016301">
    <property type="term" value="F:kinase activity"/>
    <property type="evidence" value="ECO:0007669"/>
    <property type="project" value="UniProtKB-KW"/>
</dbReference>
<dbReference type="GO" id="GO:0042732">
    <property type="term" value="P:D-xylose metabolic process"/>
    <property type="evidence" value="ECO:0007669"/>
    <property type="project" value="UniProtKB-KW"/>
</dbReference>
<dbReference type="InterPro" id="IPR000600">
    <property type="entry name" value="ROK"/>
</dbReference>
<dbReference type="InterPro" id="IPR049874">
    <property type="entry name" value="ROK_cs"/>
</dbReference>
<dbReference type="Gene3D" id="1.10.10.10">
    <property type="entry name" value="Winged helix-like DNA-binding domain superfamily/Winged helix DNA-binding domain"/>
    <property type="match status" value="1"/>
</dbReference>
<evidence type="ECO:0000313" key="4">
    <source>
        <dbReference type="EMBL" id="GDZ84228.1"/>
    </source>
</evidence>
<dbReference type="RefSeq" id="WP_099044821.1">
    <property type="nucleotide sequence ID" value="NZ_BJJW01000009.1"/>
</dbReference>
<dbReference type="EMBL" id="BJJW01000009">
    <property type="protein sequence ID" value="GDZ84228.1"/>
    <property type="molecule type" value="Genomic_DNA"/>
</dbReference>
<gene>
    <name evidence="4" type="primary">xylR</name>
    <name evidence="4" type="ORF">LCIT_14700</name>
</gene>
<dbReference type="AlphaFoldDB" id="A0A5A5U183"/>
<dbReference type="PANTHER" id="PTHR18964:SF149">
    <property type="entry name" value="BIFUNCTIONAL UDP-N-ACETYLGLUCOSAMINE 2-EPIMERASE_N-ACETYLMANNOSAMINE KINASE"/>
    <property type="match status" value="1"/>
</dbReference>
<dbReference type="Gene3D" id="3.30.420.40">
    <property type="match status" value="2"/>
</dbReference>
<dbReference type="InterPro" id="IPR036390">
    <property type="entry name" value="WH_DNA-bd_sf"/>
</dbReference>
<evidence type="ECO:0000256" key="3">
    <source>
        <dbReference type="ARBA" id="ARBA00022629"/>
    </source>
</evidence>
<keyword evidence="4" id="KW-0418">Kinase</keyword>
<keyword evidence="3" id="KW-0859">Xylose metabolism</keyword>
<organism evidence="4 5">
    <name type="scientific">Leuconostoc citreum</name>
    <dbReference type="NCBI Taxonomy" id="33964"/>
    <lineage>
        <taxon>Bacteria</taxon>
        <taxon>Bacillati</taxon>
        <taxon>Bacillota</taxon>
        <taxon>Bacilli</taxon>
        <taxon>Lactobacillales</taxon>
        <taxon>Lactobacillaceae</taxon>
        <taxon>Leuconostoc</taxon>
    </lineage>
</organism>
<protein>
    <submittedName>
        <fullName evidence="4">Sugar kinase</fullName>
    </submittedName>
</protein>
<accession>A0A5A5U183</accession>
<evidence type="ECO:0000256" key="1">
    <source>
        <dbReference type="ARBA" id="ARBA00002486"/>
    </source>
</evidence>
<dbReference type="SUPFAM" id="SSF53067">
    <property type="entry name" value="Actin-like ATPase domain"/>
    <property type="match status" value="1"/>
</dbReference>
<sequence length="389" mass="43547">MDKSDQITTRDHNQRLVLQALFNAKETSRAQLAVDLNLHKSTISSIYRDLDELQFIEDLGEGTTTETGGRKAKMIRFNRQYGYVISFDMGRHHLRMAVVRLSGEVMFQALDNVDGMSVAEVIVLMKGHIKNHKDRSHGTKEGLMGVAVGIHGVVDENKVVYSPFFDYADVDVVSELNQVTTVPVILENEANAAAVYIRDYHDYFSRDKYDSLIALNIHYGIGAGIIIKGQLYHGMQGRAGEVGRSIVKMSANGPIRVEDLYSEDAMLERLAILTGQQVINRDVFVNFAKQQSSVVTRLLDDWVIGIAQVTYNIIQTAAPQVIFIHSRFIAEMPELLGRVVLAYQKMNPTSESEILFANRSVYQATLLGGAAIVTRKVLDLNNLDLKFKH</sequence>
<comment type="similarity">
    <text evidence="2">Belongs to the ROK (NagC/XylR) family.</text>
</comment>
<dbReference type="InterPro" id="IPR043129">
    <property type="entry name" value="ATPase_NBD"/>
</dbReference>
<keyword evidence="3" id="KW-0119">Carbohydrate metabolism</keyword>
<name>A0A5A5U183_LEUCI</name>
<dbReference type="Pfam" id="PF00480">
    <property type="entry name" value="ROK"/>
    <property type="match status" value="1"/>
</dbReference>
<comment type="caution">
    <text evidence="4">The sequence shown here is derived from an EMBL/GenBank/DDBJ whole genome shotgun (WGS) entry which is preliminary data.</text>
</comment>
<reference evidence="4 5" key="1">
    <citation type="submission" date="2019-04" db="EMBL/GenBank/DDBJ databases">
        <title>A pseudo-fructophilic Leuconostoc citreum strain F192-5 isolated from peel of satsuma mandarin: the first report for isolation and characterization of strain-dependent fructophilic-like characteristics.</title>
        <authorList>
            <person name="Maeno S."/>
            <person name="Tanizawa Y."/>
            <person name="Kajikawa A."/>
            <person name="Kanesaki Y."/>
            <person name="Kubota E."/>
            <person name="Arita M."/>
            <person name="Leon D."/>
            <person name="Endo A."/>
        </authorList>
    </citation>
    <scope>NUCLEOTIDE SEQUENCE [LARGE SCALE GENOMIC DNA]</scope>
    <source>
        <strain evidence="4 5">F192-5</strain>
    </source>
</reference>
<dbReference type="PROSITE" id="PS01125">
    <property type="entry name" value="ROK"/>
    <property type="match status" value="1"/>
</dbReference>
<dbReference type="InterPro" id="IPR036388">
    <property type="entry name" value="WH-like_DNA-bd_sf"/>
</dbReference>
<dbReference type="SUPFAM" id="SSF46785">
    <property type="entry name" value="Winged helix' DNA-binding domain"/>
    <property type="match status" value="1"/>
</dbReference>
<keyword evidence="4" id="KW-0808">Transferase</keyword>
<proteinExistence type="inferred from homology"/>
<dbReference type="Proteomes" id="UP000323274">
    <property type="component" value="Unassembled WGS sequence"/>
</dbReference>
<dbReference type="PANTHER" id="PTHR18964">
    <property type="entry name" value="ROK (REPRESSOR, ORF, KINASE) FAMILY"/>
    <property type="match status" value="1"/>
</dbReference>
<evidence type="ECO:0000313" key="5">
    <source>
        <dbReference type="Proteomes" id="UP000323274"/>
    </source>
</evidence>
<evidence type="ECO:0000256" key="2">
    <source>
        <dbReference type="ARBA" id="ARBA00006479"/>
    </source>
</evidence>